<proteinExistence type="predicted"/>
<feature type="region of interest" description="Disordered" evidence="1">
    <location>
        <begin position="60"/>
        <end position="87"/>
    </location>
</feature>
<dbReference type="AlphaFoldDB" id="A0A2G8RX97"/>
<comment type="caution">
    <text evidence="2">The sequence shown here is derived from an EMBL/GenBank/DDBJ whole genome shotgun (WGS) entry which is preliminary data.</text>
</comment>
<dbReference type="EMBL" id="AYKW01000045">
    <property type="protein sequence ID" value="PIL26114.1"/>
    <property type="molecule type" value="Genomic_DNA"/>
</dbReference>
<sequence>MPSGDGTRPSRISLVIANPHGLCNLDPDEHHRMARIAANGTVRLTLPEAGPVFPMVATLEVGGETPSTPPSPRLSQPPDVPVPSGSSDVVHRVCDFPVGDCPGW</sequence>
<evidence type="ECO:0000313" key="3">
    <source>
        <dbReference type="Proteomes" id="UP000230002"/>
    </source>
</evidence>
<keyword evidence="3" id="KW-1185">Reference proteome</keyword>
<name>A0A2G8RX97_9APHY</name>
<reference evidence="2 3" key="1">
    <citation type="journal article" date="2015" name="Sci. Rep.">
        <title>Chromosome-level genome map provides insights into diverse defense mechanisms in the medicinal fungus Ganoderma sinense.</title>
        <authorList>
            <person name="Zhu Y."/>
            <person name="Xu J."/>
            <person name="Sun C."/>
            <person name="Zhou S."/>
            <person name="Xu H."/>
            <person name="Nelson D.R."/>
            <person name="Qian J."/>
            <person name="Song J."/>
            <person name="Luo H."/>
            <person name="Xiang L."/>
            <person name="Li Y."/>
            <person name="Xu Z."/>
            <person name="Ji A."/>
            <person name="Wang L."/>
            <person name="Lu S."/>
            <person name="Hayward A."/>
            <person name="Sun W."/>
            <person name="Li X."/>
            <person name="Schwartz D.C."/>
            <person name="Wang Y."/>
            <person name="Chen S."/>
        </authorList>
    </citation>
    <scope>NUCLEOTIDE SEQUENCE [LARGE SCALE GENOMIC DNA]</scope>
    <source>
        <strain evidence="2 3">ZZ0214-1</strain>
    </source>
</reference>
<accession>A0A2G8RX97</accession>
<protein>
    <submittedName>
        <fullName evidence="2">Uncharacterized protein</fullName>
    </submittedName>
</protein>
<evidence type="ECO:0000256" key="1">
    <source>
        <dbReference type="SAM" id="MobiDB-lite"/>
    </source>
</evidence>
<organism evidence="2 3">
    <name type="scientific">Ganoderma sinense ZZ0214-1</name>
    <dbReference type="NCBI Taxonomy" id="1077348"/>
    <lineage>
        <taxon>Eukaryota</taxon>
        <taxon>Fungi</taxon>
        <taxon>Dikarya</taxon>
        <taxon>Basidiomycota</taxon>
        <taxon>Agaricomycotina</taxon>
        <taxon>Agaricomycetes</taxon>
        <taxon>Polyporales</taxon>
        <taxon>Polyporaceae</taxon>
        <taxon>Ganoderma</taxon>
    </lineage>
</organism>
<dbReference type="Proteomes" id="UP000230002">
    <property type="component" value="Unassembled WGS sequence"/>
</dbReference>
<gene>
    <name evidence="2" type="ORF">GSI_11868</name>
</gene>
<evidence type="ECO:0000313" key="2">
    <source>
        <dbReference type="EMBL" id="PIL26114.1"/>
    </source>
</evidence>